<accession>A0AAV7IHI0</accession>
<dbReference type="PRINTS" id="PR01042">
    <property type="entry name" value="TRNASYNTHASP"/>
</dbReference>
<sequence length="470" mass="53721">MFRRHFLRYFSTNSGSKNQKPLNVADKLEKKFDKVSGKRTKIQGWVKVIRKMKDKVFLEVNNGMTFEHVQVVAKKTDIPKNLSYDCSVFAAGEVAYAPNGRYEIRADEVRILGSCEVDGSYPLSSKKDYILDDLRQILHLRPRTAQFSSLLRLRSIASLAISKHMNKRGFINIHTPILTSNDCEGAGEVFSVVPESRKMLDGMKKSKDQSVESIYFDTPTYLTVSGQLQLETMARTLSKVYTFGPTFRAENSKSRMHLSEFYMIEAEEAFVTDIRMLTTEAELLFKAITRALVEEGAPDMRAIKAETPKWLDKDFRYMTYDDAIDILDKHADKLSIPAKRGQALSKEHELFLVDYNDGIPTFVINWPKEIKPFYMKECSHDSSKVAAMDLLAPVVGEVFGGSLREDNYELLKQKIPPKANLEWYLDLRRYGNVPTGGFGMGYERFLQTVLGIPNIRDVIPFPRWPHNCSL</sequence>
<dbReference type="GO" id="GO:0005524">
    <property type="term" value="F:ATP binding"/>
    <property type="evidence" value="ECO:0007669"/>
    <property type="project" value="UniProtKB-KW"/>
</dbReference>
<dbReference type="InterPro" id="IPR002312">
    <property type="entry name" value="Asp/Asn-tRNA-synth_IIb"/>
</dbReference>
<proteinExistence type="inferred from homology"/>
<dbReference type="PANTHER" id="PTHR22594:SF34">
    <property type="entry name" value="ASPARAGINE--TRNA LIGASE, MITOCHONDRIAL-RELATED"/>
    <property type="match status" value="1"/>
</dbReference>
<evidence type="ECO:0000256" key="3">
    <source>
        <dbReference type="ARBA" id="ARBA00022598"/>
    </source>
</evidence>
<name>A0AAV7IHI0_COTGL</name>
<comment type="caution">
    <text evidence="9">The sequence shown here is derived from an EMBL/GenBank/DDBJ whole genome shotgun (WGS) entry which is preliminary data.</text>
</comment>
<dbReference type="EC" id="6.1.1.22" evidence="2"/>
<dbReference type="SUPFAM" id="SSF55681">
    <property type="entry name" value="Class II aaRS and biotin synthetases"/>
    <property type="match status" value="1"/>
</dbReference>
<dbReference type="PANTHER" id="PTHR22594">
    <property type="entry name" value="ASPARTYL/LYSYL-TRNA SYNTHETASE"/>
    <property type="match status" value="1"/>
</dbReference>
<evidence type="ECO:0000256" key="4">
    <source>
        <dbReference type="ARBA" id="ARBA00022741"/>
    </source>
</evidence>
<dbReference type="PROSITE" id="PS50862">
    <property type="entry name" value="AA_TRNA_LIGASE_II"/>
    <property type="match status" value="1"/>
</dbReference>
<dbReference type="InterPro" id="IPR004364">
    <property type="entry name" value="Aa-tRNA-synt_II"/>
</dbReference>
<keyword evidence="6" id="KW-0648">Protein biosynthesis</keyword>
<evidence type="ECO:0000256" key="1">
    <source>
        <dbReference type="ARBA" id="ARBA00008226"/>
    </source>
</evidence>
<keyword evidence="3" id="KW-0436">Ligase</keyword>
<keyword evidence="4" id="KW-0547">Nucleotide-binding</keyword>
<dbReference type="GO" id="GO:0006421">
    <property type="term" value="P:asparaginyl-tRNA aminoacylation"/>
    <property type="evidence" value="ECO:0007669"/>
    <property type="project" value="InterPro"/>
</dbReference>
<dbReference type="GO" id="GO:0004816">
    <property type="term" value="F:asparagine-tRNA ligase activity"/>
    <property type="evidence" value="ECO:0007669"/>
    <property type="project" value="UniProtKB-EC"/>
</dbReference>
<organism evidence="9 10">
    <name type="scientific">Cotesia glomerata</name>
    <name type="common">Lepidopteran parasitic wasp</name>
    <name type="synonym">Apanteles glomeratus</name>
    <dbReference type="NCBI Taxonomy" id="32391"/>
    <lineage>
        <taxon>Eukaryota</taxon>
        <taxon>Metazoa</taxon>
        <taxon>Ecdysozoa</taxon>
        <taxon>Arthropoda</taxon>
        <taxon>Hexapoda</taxon>
        <taxon>Insecta</taxon>
        <taxon>Pterygota</taxon>
        <taxon>Neoptera</taxon>
        <taxon>Endopterygota</taxon>
        <taxon>Hymenoptera</taxon>
        <taxon>Apocrita</taxon>
        <taxon>Ichneumonoidea</taxon>
        <taxon>Braconidae</taxon>
        <taxon>Microgastrinae</taxon>
        <taxon>Cotesia</taxon>
    </lineage>
</organism>
<keyword evidence="5" id="KW-0067">ATP-binding</keyword>
<dbReference type="InterPro" id="IPR004522">
    <property type="entry name" value="Asn-tRNA-ligase"/>
</dbReference>
<dbReference type="AlphaFoldDB" id="A0AAV7IHI0"/>
<dbReference type="InterPro" id="IPR045864">
    <property type="entry name" value="aa-tRNA-synth_II/BPL/LPL"/>
</dbReference>
<comment type="similarity">
    <text evidence="1">Belongs to the class-II aminoacyl-tRNA synthetase family.</text>
</comment>
<evidence type="ECO:0000256" key="2">
    <source>
        <dbReference type="ARBA" id="ARBA00012816"/>
    </source>
</evidence>
<dbReference type="NCBIfam" id="NF003037">
    <property type="entry name" value="PRK03932.1"/>
    <property type="match status" value="1"/>
</dbReference>
<gene>
    <name evidence="9" type="ORF">KQX54_020444</name>
</gene>
<evidence type="ECO:0000259" key="8">
    <source>
        <dbReference type="PROSITE" id="PS50862"/>
    </source>
</evidence>
<dbReference type="NCBIfam" id="TIGR00457">
    <property type="entry name" value="asnS"/>
    <property type="match status" value="1"/>
</dbReference>
<dbReference type="GO" id="GO:0005739">
    <property type="term" value="C:mitochondrion"/>
    <property type="evidence" value="ECO:0007669"/>
    <property type="project" value="TreeGrafter"/>
</dbReference>
<protein>
    <recommendedName>
        <fullName evidence="2">asparagine--tRNA ligase</fullName>
        <ecNumber evidence="2">6.1.1.22</ecNumber>
    </recommendedName>
</protein>
<evidence type="ECO:0000256" key="6">
    <source>
        <dbReference type="ARBA" id="ARBA00022917"/>
    </source>
</evidence>
<evidence type="ECO:0000313" key="9">
    <source>
        <dbReference type="EMBL" id="KAH0550657.1"/>
    </source>
</evidence>
<dbReference type="Pfam" id="PF00152">
    <property type="entry name" value="tRNA-synt_2"/>
    <property type="match status" value="1"/>
</dbReference>
<dbReference type="Gene3D" id="2.40.50.140">
    <property type="entry name" value="Nucleic acid-binding proteins"/>
    <property type="match status" value="1"/>
</dbReference>
<reference evidence="9 10" key="1">
    <citation type="journal article" date="2021" name="J. Hered.">
        <title>A chromosome-level genome assembly of the parasitoid wasp, Cotesia glomerata (Hymenoptera: Braconidae).</title>
        <authorList>
            <person name="Pinto B.J."/>
            <person name="Weis J.J."/>
            <person name="Gamble T."/>
            <person name="Ode P.J."/>
            <person name="Paul R."/>
            <person name="Zaspel J.M."/>
        </authorList>
    </citation>
    <scope>NUCLEOTIDE SEQUENCE [LARGE SCALE GENOMIC DNA]</scope>
    <source>
        <strain evidence="9">CgM1</strain>
    </source>
</reference>
<dbReference type="Gene3D" id="3.30.930.10">
    <property type="entry name" value="Bira Bifunctional Protein, Domain 2"/>
    <property type="match status" value="1"/>
</dbReference>
<evidence type="ECO:0000256" key="5">
    <source>
        <dbReference type="ARBA" id="ARBA00022840"/>
    </source>
</evidence>
<keyword evidence="7" id="KW-0030">Aminoacyl-tRNA synthetase</keyword>
<evidence type="ECO:0000313" key="10">
    <source>
        <dbReference type="Proteomes" id="UP000826195"/>
    </source>
</evidence>
<dbReference type="InterPro" id="IPR012340">
    <property type="entry name" value="NA-bd_OB-fold"/>
</dbReference>
<dbReference type="SUPFAM" id="SSF50249">
    <property type="entry name" value="Nucleic acid-binding proteins"/>
    <property type="match status" value="1"/>
</dbReference>
<evidence type="ECO:0000256" key="7">
    <source>
        <dbReference type="ARBA" id="ARBA00023146"/>
    </source>
</evidence>
<keyword evidence="10" id="KW-1185">Reference proteome</keyword>
<dbReference type="EMBL" id="JAHXZJ010001864">
    <property type="protein sequence ID" value="KAH0550657.1"/>
    <property type="molecule type" value="Genomic_DNA"/>
</dbReference>
<feature type="domain" description="Aminoacyl-transfer RNA synthetases class-II family profile" evidence="8">
    <location>
        <begin position="160"/>
        <end position="460"/>
    </location>
</feature>
<dbReference type="InterPro" id="IPR006195">
    <property type="entry name" value="aa-tRNA-synth_II"/>
</dbReference>
<dbReference type="Proteomes" id="UP000826195">
    <property type="component" value="Unassembled WGS sequence"/>
</dbReference>